<evidence type="ECO:0000256" key="1">
    <source>
        <dbReference type="ARBA" id="ARBA00004141"/>
    </source>
</evidence>
<feature type="transmembrane region" description="Helical" evidence="13">
    <location>
        <begin position="18"/>
        <end position="41"/>
    </location>
</feature>
<feature type="transmembrane region" description="Helical" evidence="13">
    <location>
        <begin position="189"/>
        <end position="208"/>
    </location>
</feature>
<comment type="catalytic activity">
    <reaction evidence="11">
        <text>Na(+)(in) + H(+)(out) = Na(+)(out) + H(+)(in)</text>
        <dbReference type="Rhea" id="RHEA:29419"/>
        <dbReference type="ChEBI" id="CHEBI:15378"/>
        <dbReference type="ChEBI" id="CHEBI:29101"/>
    </reaction>
</comment>
<reference evidence="16" key="1">
    <citation type="journal article" date="2019" name="Nat. Commun.">
        <title>The genome of broomcorn millet.</title>
        <authorList>
            <person name="Zou C."/>
            <person name="Miki D."/>
            <person name="Li D."/>
            <person name="Tang Q."/>
            <person name="Xiao L."/>
            <person name="Rajput S."/>
            <person name="Deng P."/>
            <person name="Jia W."/>
            <person name="Huang R."/>
            <person name="Zhang M."/>
            <person name="Sun Y."/>
            <person name="Hu J."/>
            <person name="Fu X."/>
            <person name="Schnable P.S."/>
            <person name="Li F."/>
            <person name="Zhang H."/>
            <person name="Feng B."/>
            <person name="Zhu X."/>
            <person name="Liu R."/>
            <person name="Schnable J.C."/>
            <person name="Zhu J.-K."/>
            <person name="Zhang H."/>
        </authorList>
    </citation>
    <scope>NUCLEOTIDE SEQUENCE [LARGE SCALE GENOMIC DNA]</scope>
</reference>
<comment type="subcellular location">
    <subcellularLocation>
        <location evidence="1">Membrane</location>
        <topology evidence="1">Multi-pass membrane protein</topology>
    </subcellularLocation>
</comment>
<name>A0A3L6PJF5_PANMI</name>
<dbReference type="PRINTS" id="PR01084">
    <property type="entry name" value="NAHEXCHNGR"/>
</dbReference>
<dbReference type="OrthoDB" id="776196at2759"/>
<evidence type="ECO:0000256" key="8">
    <source>
        <dbReference type="ARBA" id="ARBA00023065"/>
    </source>
</evidence>
<protein>
    <recommendedName>
        <fullName evidence="14">Cation/H+ exchanger transmembrane domain-containing protein</fullName>
    </recommendedName>
</protein>
<evidence type="ECO:0000256" key="4">
    <source>
        <dbReference type="ARBA" id="ARBA00022692"/>
    </source>
</evidence>
<feature type="transmembrane region" description="Helical" evidence="13">
    <location>
        <begin position="82"/>
        <end position="99"/>
    </location>
</feature>
<evidence type="ECO:0000256" key="10">
    <source>
        <dbReference type="ARBA" id="ARBA00023201"/>
    </source>
</evidence>
<dbReference type="PANTHER" id="PTHR10110">
    <property type="entry name" value="SODIUM/HYDROGEN EXCHANGER"/>
    <property type="match status" value="1"/>
</dbReference>
<keyword evidence="6 13" id="KW-1133">Transmembrane helix</keyword>
<dbReference type="Proteomes" id="UP000275267">
    <property type="component" value="Unassembled WGS sequence"/>
</dbReference>
<feature type="domain" description="Cation/H+ exchanger transmembrane" evidence="14">
    <location>
        <begin position="38"/>
        <end position="196"/>
    </location>
</feature>
<keyword evidence="2" id="KW-0813">Transport</keyword>
<dbReference type="STRING" id="4540.A0A3L6PJF5"/>
<evidence type="ECO:0000256" key="3">
    <source>
        <dbReference type="ARBA" id="ARBA00022538"/>
    </source>
</evidence>
<dbReference type="GO" id="GO:0015386">
    <property type="term" value="F:potassium:proton antiporter activity"/>
    <property type="evidence" value="ECO:0007669"/>
    <property type="project" value="TreeGrafter"/>
</dbReference>
<comment type="caution">
    <text evidence="15">The sequence shown here is derived from an EMBL/GenBank/DDBJ whole genome shotgun (WGS) entry which is preliminary data.</text>
</comment>
<evidence type="ECO:0000256" key="5">
    <source>
        <dbReference type="ARBA" id="ARBA00022958"/>
    </source>
</evidence>
<evidence type="ECO:0000256" key="11">
    <source>
        <dbReference type="ARBA" id="ARBA00047524"/>
    </source>
</evidence>
<keyword evidence="10" id="KW-0739">Sodium transport</keyword>
<keyword evidence="9 13" id="KW-0472">Membrane</keyword>
<feature type="transmembrane region" description="Helical" evidence="13">
    <location>
        <begin position="53"/>
        <end position="70"/>
    </location>
</feature>
<evidence type="ECO:0000256" key="6">
    <source>
        <dbReference type="ARBA" id="ARBA00022989"/>
    </source>
</evidence>
<organism evidence="15 16">
    <name type="scientific">Panicum miliaceum</name>
    <name type="common">Proso millet</name>
    <name type="synonym">Broomcorn millet</name>
    <dbReference type="NCBI Taxonomy" id="4540"/>
    <lineage>
        <taxon>Eukaryota</taxon>
        <taxon>Viridiplantae</taxon>
        <taxon>Streptophyta</taxon>
        <taxon>Embryophyta</taxon>
        <taxon>Tracheophyta</taxon>
        <taxon>Spermatophyta</taxon>
        <taxon>Magnoliopsida</taxon>
        <taxon>Liliopsida</taxon>
        <taxon>Poales</taxon>
        <taxon>Poaceae</taxon>
        <taxon>PACMAD clade</taxon>
        <taxon>Panicoideae</taxon>
        <taxon>Panicodae</taxon>
        <taxon>Paniceae</taxon>
        <taxon>Panicinae</taxon>
        <taxon>Panicum</taxon>
        <taxon>Panicum sect. Panicum</taxon>
    </lineage>
</organism>
<dbReference type="Pfam" id="PF00999">
    <property type="entry name" value="Na_H_Exchanger"/>
    <property type="match status" value="1"/>
</dbReference>
<sequence length="308" mass="32928">MGLGAAAGMALGDPPADYASIAAVGLFVALMCVCIVVGHLLEENRWMNESITALFIGLGTGAVILFASSGKHSRVLLFSEDLFFIYLLPPIIFNAGFQVKKKQFFRNFITITLFGAVGTLISFIVISLGALGLISRLDIGALELGDYLVLAFLTGVSEISALGAIFSATDSVCTLQFTRSGHTQQPSNAIMITSTISVVLFSTIVSSFSNSNAHREPSALSEPSSPKSFLEHLAANSPGHPDIENGISLHRPSSLRLLLVSPSRSVHHYWRKFDDGFMRPVFGGHGFVPFVPGSPTESSVPLLARNEN</sequence>
<keyword evidence="16" id="KW-1185">Reference proteome</keyword>
<evidence type="ECO:0000256" key="7">
    <source>
        <dbReference type="ARBA" id="ARBA00023053"/>
    </source>
</evidence>
<evidence type="ECO:0000313" key="16">
    <source>
        <dbReference type="Proteomes" id="UP000275267"/>
    </source>
</evidence>
<evidence type="ECO:0000256" key="9">
    <source>
        <dbReference type="ARBA" id="ARBA00023136"/>
    </source>
</evidence>
<feature type="transmembrane region" description="Helical" evidence="13">
    <location>
        <begin position="111"/>
        <end position="135"/>
    </location>
</feature>
<feature type="transmembrane region" description="Helical" evidence="13">
    <location>
        <begin position="147"/>
        <end position="168"/>
    </location>
</feature>
<keyword evidence="5" id="KW-0630">Potassium</keyword>
<dbReference type="AlphaFoldDB" id="A0A3L6PJF5"/>
<dbReference type="GO" id="GO:0051453">
    <property type="term" value="P:regulation of intracellular pH"/>
    <property type="evidence" value="ECO:0007669"/>
    <property type="project" value="TreeGrafter"/>
</dbReference>
<dbReference type="InterPro" id="IPR006153">
    <property type="entry name" value="Cation/H_exchanger_TM"/>
</dbReference>
<evidence type="ECO:0000256" key="12">
    <source>
        <dbReference type="ARBA" id="ARBA00047912"/>
    </source>
</evidence>
<dbReference type="PANTHER" id="PTHR10110:SF154">
    <property type="entry name" value="SODIUM_HYDROGEN EXCHANGER"/>
    <property type="match status" value="1"/>
</dbReference>
<evidence type="ECO:0000313" key="15">
    <source>
        <dbReference type="EMBL" id="RLM57755.1"/>
    </source>
</evidence>
<evidence type="ECO:0000256" key="13">
    <source>
        <dbReference type="SAM" id="Phobius"/>
    </source>
</evidence>
<dbReference type="InterPro" id="IPR018422">
    <property type="entry name" value="Cation/H_exchanger_CPA1"/>
</dbReference>
<keyword evidence="4 13" id="KW-0812">Transmembrane</keyword>
<keyword evidence="3" id="KW-0633">Potassium transport</keyword>
<evidence type="ECO:0000256" key="2">
    <source>
        <dbReference type="ARBA" id="ARBA00022448"/>
    </source>
</evidence>
<keyword evidence="8" id="KW-0406">Ion transport</keyword>
<dbReference type="EMBL" id="PQIB02000017">
    <property type="protein sequence ID" value="RLM57755.1"/>
    <property type="molecule type" value="Genomic_DNA"/>
</dbReference>
<accession>A0A3L6PJF5</accession>
<dbReference type="InterPro" id="IPR004709">
    <property type="entry name" value="NaH_exchanger"/>
</dbReference>
<gene>
    <name evidence="15" type="ORF">C2845_PM18G12070</name>
</gene>
<dbReference type="GO" id="GO:0015385">
    <property type="term" value="F:sodium:proton antiporter activity"/>
    <property type="evidence" value="ECO:0007669"/>
    <property type="project" value="InterPro"/>
</dbReference>
<dbReference type="GO" id="GO:0098719">
    <property type="term" value="P:sodium ion import across plasma membrane"/>
    <property type="evidence" value="ECO:0007669"/>
    <property type="project" value="TreeGrafter"/>
</dbReference>
<proteinExistence type="predicted"/>
<dbReference type="GO" id="GO:0005886">
    <property type="term" value="C:plasma membrane"/>
    <property type="evidence" value="ECO:0007669"/>
    <property type="project" value="TreeGrafter"/>
</dbReference>
<evidence type="ECO:0000259" key="14">
    <source>
        <dbReference type="Pfam" id="PF00999"/>
    </source>
</evidence>
<comment type="catalytic activity">
    <reaction evidence="12">
        <text>K(+)(in) + H(+)(out) = K(+)(out) + H(+)(in)</text>
        <dbReference type="Rhea" id="RHEA:29467"/>
        <dbReference type="ChEBI" id="CHEBI:15378"/>
        <dbReference type="ChEBI" id="CHEBI:29103"/>
    </reaction>
</comment>
<keyword evidence="7" id="KW-0915">Sodium</keyword>